<protein>
    <submittedName>
        <fullName evidence="4">Uncharacterized protein</fullName>
    </submittedName>
</protein>
<comment type="similarity">
    <text evidence="1">Belongs to the SWI5/SAE3 family.</text>
</comment>
<dbReference type="InterPro" id="IPR010760">
    <property type="entry name" value="DNA-repair_Swi5"/>
</dbReference>
<gene>
    <name evidence="4" type="ORF">BDZ94DRAFT_1151653</name>
</gene>
<comment type="caution">
    <text evidence="4">The sequence shown here is derived from an EMBL/GenBank/DDBJ whole genome shotgun (WGS) entry which is preliminary data.</text>
</comment>
<feature type="non-terminal residue" evidence="4">
    <location>
        <position position="1"/>
    </location>
</feature>
<dbReference type="EMBL" id="MU150229">
    <property type="protein sequence ID" value="KAF9469648.1"/>
    <property type="molecule type" value="Genomic_DNA"/>
</dbReference>
<evidence type="ECO:0000256" key="2">
    <source>
        <dbReference type="ARBA" id="ARBA00022763"/>
    </source>
</evidence>
<dbReference type="Gene3D" id="1.20.5.170">
    <property type="match status" value="1"/>
</dbReference>
<evidence type="ECO:0000256" key="1">
    <source>
        <dbReference type="ARBA" id="ARBA00008060"/>
    </source>
</evidence>
<evidence type="ECO:0000313" key="5">
    <source>
        <dbReference type="Proteomes" id="UP000807353"/>
    </source>
</evidence>
<dbReference type="Proteomes" id="UP000807353">
    <property type="component" value="Unassembled WGS sequence"/>
</dbReference>
<organism evidence="4 5">
    <name type="scientific">Collybia nuda</name>
    <dbReference type="NCBI Taxonomy" id="64659"/>
    <lineage>
        <taxon>Eukaryota</taxon>
        <taxon>Fungi</taxon>
        <taxon>Dikarya</taxon>
        <taxon>Basidiomycota</taxon>
        <taxon>Agaricomycotina</taxon>
        <taxon>Agaricomycetes</taxon>
        <taxon>Agaricomycetidae</taxon>
        <taxon>Agaricales</taxon>
        <taxon>Tricholomatineae</taxon>
        <taxon>Clitocybaceae</taxon>
        <taxon>Collybia</taxon>
    </lineage>
</organism>
<dbReference type="GO" id="GO:0006281">
    <property type="term" value="P:DNA repair"/>
    <property type="evidence" value="ECO:0007669"/>
    <property type="project" value="UniProtKB-KW"/>
</dbReference>
<dbReference type="AlphaFoldDB" id="A0A9P5YIQ1"/>
<accession>A0A9P5YIQ1</accession>
<keyword evidence="2" id="KW-0227">DNA damage</keyword>
<proteinExistence type="inferred from homology"/>
<dbReference type="Pfam" id="PF07061">
    <property type="entry name" value="Swi5"/>
    <property type="match status" value="1"/>
</dbReference>
<evidence type="ECO:0000256" key="3">
    <source>
        <dbReference type="ARBA" id="ARBA00023204"/>
    </source>
</evidence>
<keyword evidence="5" id="KW-1185">Reference proteome</keyword>
<evidence type="ECO:0000313" key="4">
    <source>
        <dbReference type="EMBL" id="KAF9469648.1"/>
    </source>
</evidence>
<sequence length="74" mass="8582">DAEKIVRMHIKLLHQYNEAKDATQASPMRLFPFFLYICVLNNISPTQLDVQQLALLRETTVRQLHEELGLDTSD</sequence>
<reference evidence="4" key="1">
    <citation type="submission" date="2020-11" db="EMBL/GenBank/DDBJ databases">
        <authorList>
            <consortium name="DOE Joint Genome Institute"/>
            <person name="Ahrendt S."/>
            <person name="Riley R."/>
            <person name="Andreopoulos W."/>
            <person name="Labutti K."/>
            <person name="Pangilinan J."/>
            <person name="Ruiz-Duenas F.J."/>
            <person name="Barrasa J.M."/>
            <person name="Sanchez-Garcia M."/>
            <person name="Camarero S."/>
            <person name="Miyauchi S."/>
            <person name="Serrano A."/>
            <person name="Linde D."/>
            <person name="Babiker R."/>
            <person name="Drula E."/>
            <person name="Ayuso-Fernandez I."/>
            <person name="Pacheco R."/>
            <person name="Padilla G."/>
            <person name="Ferreira P."/>
            <person name="Barriuso J."/>
            <person name="Kellner H."/>
            <person name="Castanera R."/>
            <person name="Alfaro M."/>
            <person name="Ramirez L."/>
            <person name="Pisabarro A.G."/>
            <person name="Kuo A."/>
            <person name="Tritt A."/>
            <person name="Lipzen A."/>
            <person name="He G."/>
            <person name="Yan M."/>
            <person name="Ng V."/>
            <person name="Cullen D."/>
            <person name="Martin F."/>
            <person name="Rosso M.-N."/>
            <person name="Henrissat B."/>
            <person name="Hibbett D."/>
            <person name="Martinez A.T."/>
            <person name="Grigoriev I.V."/>
        </authorList>
    </citation>
    <scope>NUCLEOTIDE SEQUENCE</scope>
    <source>
        <strain evidence="4">CBS 247.69</strain>
    </source>
</reference>
<name>A0A9P5YIQ1_9AGAR</name>
<keyword evidence="3" id="KW-0234">DNA repair</keyword>
<dbReference type="OrthoDB" id="255837at2759"/>